<evidence type="ECO:0000256" key="6">
    <source>
        <dbReference type="PROSITE-ProRule" id="PRU00277"/>
    </source>
</evidence>
<dbReference type="EC" id="5.2.1.8" evidence="2 6"/>
<proteinExistence type="inferred from homology"/>
<dbReference type="EMBL" id="CATNWA010017007">
    <property type="protein sequence ID" value="CAI9597244.1"/>
    <property type="molecule type" value="Genomic_DNA"/>
</dbReference>
<organism evidence="8 9">
    <name type="scientific">Staurois parvus</name>
    <dbReference type="NCBI Taxonomy" id="386267"/>
    <lineage>
        <taxon>Eukaryota</taxon>
        <taxon>Metazoa</taxon>
        <taxon>Chordata</taxon>
        <taxon>Craniata</taxon>
        <taxon>Vertebrata</taxon>
        <taxon>Euteleostomi</taxon>
        <taxon>Amphibia</taxon>
        <taxon>Batrachia</taxon>
        <taxon>Anura</taxon>
        <taxon>Neobatrachia</taxon>
        <taxon>Ranoidea</taxon>
        <taxon>Ranidae</taxon>
        <taxon>Staurois</taxon>
    </lineage>
</organism>
<evidence type="ECO:0000256" key="2">
    <source>
        <dbReference type="ARBA" id="ARBA00013194"/>
    </source>
</evidence>
<reference evidence="8" key="1">
    <citation type="submission" date="2023-05" db="EMBL/GenBank/DDBJ databases">
        <authorList>
            <person name="Stuckert A."/>
        </authorList>
    </citation>
    <scope>NUCLEOTIDE SEQUENCE</scope>
</reference>
<dbReference type="InterPro" id="IPR001179">
    <property type="entry name" value="PPIase_FKBP_dom"/>
</dbReference>
<protein>
    <recommendedName>
        <fullName evidence="2 6">peptidylprolyl isomerase</fullName>
        <ecNumber evidence="2 6">5.2.1.8</ecNumber>
    </recommendedName>
</protein>
<dbReference type="InterPro" id="IPR050689">
    <property type="entry name" value="FKBP-type_PPIase"/>
</dbReference>
<dbReference type="Proteomes" id="UP001162483">
    <property type="component" value="Unassembled WGS sequence"/>
</dbReference>
<dbReference type="PANTHER" id="PTHR10516">
    <property type="entry name" value="PEPTIDYL-PROLYL CIS-TRANS ISOMERASE"/>
    <property type="match status" value="1"/>
</dbReference>
<evidence type="ECO:0000313" key="8">
    <source>
        <dbReference type="EMBL" id="CAI9597244.1"/>
    </source>
</evidence>
<comment type="catalytic activity">
    <reaction evidence="1 6">
        <text>[protein]-peptidylproline (omega=180) = [protein]-peptidylproline (omega=0)</text>
        <dbReference type="Rhea" id="RHEA:16237"/>
        <dbReference type="Rhea" id="RHEA-COMP:10747"/>
        <dbReference type="Rhea" id="RHEA-COMP:10748"/>
        <dbReference type="ChEBI" id="CHEBI:83833"/>
        <dbReference type="ChEBI" id="CHEBI:83834"/>
        <dbReference type="EC" id="5.2.1.8"/>
    </reaction>
</comment>
<evidence type="ECO:0000256" key="5">
    <source>
        <dbReference type="ARBA" id="ARBA00038106"/>
    </source>
</evidence>
<dbReference type="Gene3D" id="3.10.50.40">
    <property type="match status" value="1"/>
</dbReference>
<evidence type="ECO:0000313" key="9">
    <source>
        <dbReference type="Proteomes" id="UP001162483"/>
    </source>
</evidence>
<feature type="non-terminal residue" evidence="8">
    <location>
        <position position="1"/>
    </location>
</feature>
<keyword evidence="9" id="KW-1185">Reference proteome</keyword>
<keyword evidence="4 6" id="KW-0413">Isomerase</keyword>
<dbReference type="PROSITE" id="PS50059">
    <property type="entry name" value="FKBP_PPIASE"/>
    <property type="match status" value="1"/>
</dbReference>
<sequence length="108" mass="12066">SLDFQFNLCSLTAYGECGVRFSCYQSSLGFLECGKKFDSSRDRNKPFCFIIGRKEVIRGWEEGVSQMSVGQKARLICSPDYAYGPTGHPGIIPANATLIFEVELLRIE</sequence>
<comment type="caution">
    <text evidence="8">The sequence shown here is derived from an EMBL/GenBank/DDBJ whole genome shotgun (WGS) entry which is preliminary data.</text>
</comment>
<evidence type="ECO:0000256" key="3">
    <source>
        <dbReference type="ARBA" id="ARBA00023110"/>
    </source>
</evidence>
<dbReference type="InterPro" id="IPR046357">
    <property type="entry name" value="PPIase_dom_sf"/>
</dbReference>
<evidence type="ECO:0000259" key="7">
    <source>
        <dbReference type="PROSITE" id="PS50059"/>
    </source>
</evidence>
<name>A0ABN9FKU6_9NEOB</name>
<comment type="similarity">
    <text evidence="5">Belongs to the FKBP-type PPIase family. FKBP1 subfamily.</text>
</comment>
<evidence type="ECO:0000256" key="1">
    <source>
        <dbReference type="ARBA" id="ARBA00000971"/>
    </source>
</evidence>
<gene>
    <name evidence="8" type="ORF">SPARVUS_LOCUS12200306</name>
</gene>
<evidence type="ECO:0000256" key="4">
    <source>
        <dbReference type="ARBA" id="ARBA00023235"/>
    </source>
</evidence>
<feature type="domain" description="PPIase FKBP-type" evidence="7">
    <location>
        <begin position="29"/>
        <end position="108"/>
    </location>
</feature>
<dbReference type="Pfam" id="PF00254">
    <property type="entry name" value="FKBP_C"/>
    <property type="match status" value="1"/>
</dbReference>
<accession>A0ABN9FKU6</accession>
<keyword evidence="3 6" id="KW-0697">Rotamase</keyword>
<dbReference type="SUPFAM" id="SSF54534">
    <property type="entry name" value="FKBP-like"/>
    <property type="match status" value="1"/>
</dbReference>
<dbReference type="PANTHER" id="PTHR10516:SF301">
    <property type="entry name" value="PEPTIDYL-PROLYL CIS-TRANS ISOMERASE FKBP1A-RELATED"/>
    <property type="match status" value="1"/>
</dbReference>